<reference evidence="1 2" key="1">
    <citation type="submission" date="2020-08" db="EMBL/GenBank/DDBJ databases">
        <authorList>
            <person name="Criscuolo A."/>
        </authorList>
    </citation>
    <scope>NUCLEOTIDE SEQUENCE [LARGE SCALE GENOMIC DNA]</scope>
    <source>
        <strain evidence="1">CIP111764</strain>
    </source>
</reference>
<dbReference type="EMBL" id="CAJFCI010000071">
    <property type="protein sequence ID" value="CAD5109080.1"/>
    <property type="molecule type" value="Genomic_DNA"/>
</dbReference>
<dbReference type="Proteomes" id="UP000583387">
    <property type="component" value="Unassembled WGS sequence"/>
</dbReference>
<sequence>MTSPPPKDPLHGITLKAIVEALVAHYGWERLGRLIPIRCFQSDPSVESSLKFLRKTPWAREKVESLYVAKVAPKPAAKPDQH</sequence>
<dbReference type="AlphaFoldDB" id="A0A7U7EQ81"/>
<dbReference type="Gene3D" id="1.10.720.30">
    <property type="entry name" value="SAP domain"/>
    <property type="match status" value="1"/>
</dbReference>
<dbReference type="InterPro" id="IPR036361">
    <property type="entry name" value="SAP_dom_sf"/>
</dbReference>
<proteinExistence type="predicted"/>
<evidence type="ECO:0000313" key="2">
    <source>
        <dbReference type="Proteomes" id="UP000583387"/>
    </source>
</evidence>
<dbReference type="Pfam" id="PF09905">
    <property type="entry name" value="VF530"/>
    <property type="match status" value="1"/>
</dbReference>
<evidence type="ECO:0000313" key="1">
    <source>
        <dbReference type="EMBL" id="CAD5109080.1"/>
    </source>
</evidence>
<comment type="caution">
    <text evidence="1">The sequence shown here is derived from an EMBL/GenBank/DDBJ whole genome shotgun (WGS) entry which is preliminary data.</text>
</comment>
<dbReference type="RefSeq" id="WP_187672391.1">
    <property type="nucleotide sequence ID" value="NZ_CAJFCI010000071.1"/>
</dbReference>
<dbReference type="InterPro" id="IPR018668">
    <property type="entry name" value="DNA-binding_VF530-like"/>
</dbReference>
<keyword evidence="2" id="KW-1185">Reference proteome</keyword>
<accession>A0A7U7EQ81</accession>
<organism evidence="1 2">
    <name type="scientific">Zestomonas carbonaria</name>
    <dbReference type="NCBI Taxonomy" id="2762745"/>
    <lineage>
        <taxon>Bacteria</taxon>
        <taxon>Pseudomonadati</taxon>
        <taxon>Pseudomonadota</taxon>
        <taxon>Gammaproteobacteria</taxon>
        <taxon>Pseudomonadales</taxon>
        <taxon>Pseudomonadaceae</taxon>
        <taxon>Zestomonas</taxon>
    </lineage>
</organism>
<gene>
    <name evidence="1" type="ORF">PSEWESI4_03376</name>
</gene>
<name>A0A7U7EQ81_9GAMM</name>
<protein>
    <submittedName>
        <fullName evidence="1">DNA-binding protein</fullName>
    </submittedName>
</protein>
<dbReference type="GO" id="GO:0003677">
    <property type="term" value="F:DNA binding"/>
    <property type="evidence" value="ECO:0007669"/>
    <property type="project" value="UniProtKB-KW"/>
</dbReference>
<keyword evidence="1" id="KW-0238">DNA-binding</keyword>